<evidence type="ECO:0000313" key="2">
    <source>
        <dbReference type="Proteomes" id="UP000631114"/>
    </source>
</evidence>
<sequence>MLFGMRGTEKQNQELSGSLFKVTRDEIYIQSILTDVPESGRKRNLLHKLGIDVRYSRKAKSLSSRGTWYKPEDDEVTISTDGSVADNDNWYGGPIRDHKGTVKPPYAGMLRKHICTCTDTHCNCQWTSISPFDRRQLEP</sequence>
<gene>
    <name evidence="1" type="ORF">IFM89_019159</name>
</gene>
<accession>A0A835GX92</accession>
<name>A0A835GX92_9MAGN</name>
<comment type="caution">
    <text evidence="1">The sequence shown here is derived from an EMBL/GenBank/DDBJ whole genome shotgun (WGS) entry which is preliminary data.</text>
</comment>
<dbReference type="Proteomes" id="UP000631114">
    <property type="component" value="Unassembled WGS sequence"/>
</dbReference>
<dbReference type="AlphaFoldDB" id="A0A835GX92"/>
<dbReference type="EMBL" id="JADFTS010000009">
    <property type="protein sequence ID" value="KAF9589109.1"/>
    <property type="molecule type" value="Genomic_DNA"/>
</dbReference>
<organism evidence="1 2">
    <name type="scientific">Coptis chinensis</name>
    <dbReference type="NCBI Taxonomy" id="261450"/>
    <lineage>
        <taxon>Eukaryota</taxon>
        <taxon>Viridiplantae</taxon>
        <taxon>Streptophyta</taxon>
        <taxon>Embryophyta</taxon>
        <taxon>Tracheophyta</taxon>
        <taxon>Spermatophyta</taxon>
        <taxon>Magnoliopsida</taxon>
        <taxon>Ranunculales</taxon>
        <taxon>Ranunculaceae</taxon>
        <taxon>Coptidoideae</taxon>
        <taxon>Coptis</taxon>
    </lineage>
</organism>
<evidence type="ECO:0000313" key="1">
    <source>
        <dbReference type="EMBL" id="KAF9589109.1"/>
    </source>
</evidence>
<proteinExistence type="predicted"/>
<keyword evidence="2" id="KW-1185">Reference proteome</keyword>
<protein>
    <submittedName>
        <fullName evidence="1">Uncharacterized protein</fullName>
    </submittedName>
</protein>
<reference evidence="1 2" key="1">
    <citation type="submission" date="2020-10" db="EMBL/GenBank/DDBJ databases">
        <title>The Coptis chinensis genome and diversification of protoberbering-type alkaloids.</title>
        <authorList>
            <person name="Wang B."/>
            <person name="Shu S."/>
            <person name="Song C."/>
            <person name="Liu Y."/>
        </authorList>
    </citation>
    <scope>NUCLEOTIDE SEQUENCE [LARGE SCALE GENOMIC DNA]</scope>
    <source>
        <strain evidence="1">HL-2020</strain>
        <tissue evidence="1">Leaf</tissue>
    </source>
</reference>